<feature type="transmembrane region" description="Helical" evidence="18">
    <location>
        <begin position="121"/>
        <end position="139"/>
    </location>
</feature>
<organism evidence="20">
    <name type="scientific">Lysmata boggessi</name>
    <dbReference type="NCBI Taxonomy" id="497604"/>
    <lineage>
        <taxon>Eukaryota</taxon>
        <taxon>Metazoa</taxon>
        <taxon>Ecdysozoa</taxon>
        <taxon>Arthropoda</taxon>
        <taxon>Crustacea</taxon>
        <taxon>Multicrustacea</taxon>
        <taxon>Malacostraca</taxon>
        <taxon>Eumalacostraca</taxon>
        <taxon>Eucarida</taxon>
        <taxon>Decapoda</taxon>
        <taxon>Pleocyemata</taxon>
        <taxon>Caridea</taxon>
        <taxon>Alpheoidea</taxon>
        <taxon>Hippolytidae</taxon>
        <taxon>Lysmata</taxon>
    </lineage>
</organism>
<comment type="function">
    <text evidence="1">Core subunit of the mitochondrial membrane respiratory chain NADH dehydrogenase (Complex I) that is believed to belong to the minimal assembly required for catalysis. Complex I functions in the transfer of electrons from NADH to the respiratory chain. The immediate electron acceptor for the enzyme is believed to be ubiquinone.</text>
</comment>
<keyword evidence="11 18" id="KW-0249">Electron transport</keyword>
<evidence type="ECO:0000256" key="2">
    <source>
        <dbReference type="ARBA" id="ARBA00004448"/>
    </source>
</evidence>
<feature type="transmembrane region" description="Helical" evidence="18">
    <location>
        <begin position="62"/>
        <end position="84"/>
    </location>
</feature>
<evidence type="ECO:0000256" key="12">
    <source>
        <dbReference type="ARBA" id="ARBA00022989"/>
    </source>
</evidence>
<evidence type="ECO:0000313" key="20">
    <source>
        <dbReference type="EMBL" id="QXJ42679.1"/>
    </source>
</evidence>
<evidence type="ECO:0000256" key="8">
    <source>
        <dbReference type="ARBA" id="ARBA00022692"/>
    </source>
</evidence>
<reference evidence="20" key="1">
    <citation type="submission" date="2021-05" db="EMBL/GenBank/DDBJ databases">
        <title>The Complete Mitochondrial Genome of the Peppermint Shrimp Lysmata wurdemanni (Decapoda: Lysmatidae).</title>
        <authorList>
            <person name="Epps M.E."/>
            <person name="Nguyen R.T."/>
            <person name="Samborski K.L."/>
            <person name="Bogantes V.E."/>
            <person name="Janosik A.M."/>
        </authorList>
    </citation>
    <scope>NUCLEOTIDE SEQUENCE</scope>
</reference>
<accession>A0A8F5CFD2</accession>
<evidence type="ECO:0000256" key="1">
    <source>
        <dbReference type="ARBA" id="ARBA00003257"/>
    </source>
</evidence>
<protein>
    <recommendedName>
        <fullName evidence="5 18">NADH-ubiquinone oxidoreductase chain 2</fullName>
        <ecNumber evidence="4 18">7.1.1.2</ecNumber>
    </recommendedName>
</protein>
<evidence type="ECO:0000256" key="18">
    <source>
        <dbReference type="RuleBase" id="RU003403"/>
    </source>
</evidence>
<keyword evidence="13 18" id="KW-0520">NAD</keyword>
<keyword evidence="14 18" id="KW-0830">Ubiquinone</keyword>
<keyword evidence="9 18" id="KW-0999">Mitochondrion inner membrane</keyword>
<dbReference type="AlphaFoldDB" id="A0A8F5CFD2"/>
<evidence type="ECO:0000256" key="4">
    <source>
        <dbReference type="ARBA" id="ARBA00012944"/>
    </source>
</evidence>
<evidence type="ECO:0000256" key="11">
    <source>
        <dbReference type="ARBA" id="ARBA00022982"/>
    </source>
</evidence>
<dbReference type="GO" id="GO:0005743">
    <property type="term" value="C:mitochondrial inner membrane"/>
    <property type="evidence" value="ECO:0007669"/>
    <property type="project" value="UniProtKB-SubCell"/>
</dbReference>
<dbReference type="Pfam" id="PF00361">
    <property type="entry name" value="Proton_antipo_M"/>
    <property type="match status" value="2"/>
</dbReference>
<dbReference type="EMBL" id="MZ144584">
    <property type="protein sequence ID" value="QXJ42679.1"/>
    <property type="molecule type" value="Genomic_DNA"/>
</dbReference>
<dbReference type="InterPro" id="IPR050175">
    <property type="entry name" value="Complex_I_Subunit_2"/>
</dbReference>
<evidence type="ECO:0000256" key="14">
    <source>
        <dbReference type="ARBA" id="ARBA00023075"/>
    </source>
</evidence>
<proteinExistence type="inferred from homology"/>
<evidence type="ECO:0000256" key="17">
    <source>
        <dbReference type="ARBA" id="ARBA00049551"/>
    </source>
</evidence>
<comment type="similarity">
    <text evidence="3 18">Belongs to the complex I subunit 2 family.</text>
</comment>
<keyword evidence="8 18" id="KW-0812">Transmembrane</keyword>
<keyword evidence="16 18" id="KW-0472">Membrane</keyword>
<comment type="catalytic activity">
    <reaction evidence="17 18">
        <text>a ubiquinone + NADH + 5 H(+)(in) = a ubiquinol + NAD(+) + 4 H(+)(out)</text>
        <dbReference type="Rhea" id="RHEA:29091"/>
        <dbReference type="Rhea" id="RHEA-COMP:9565"/>
        <dbReference type="Rhea" id="RHEA-COMP:9566"/>
        <dbReference type="ChEBI" id="CHEBI:15378"/>
        <dbReference type="ChEBI" id="CHEBI:16389"/>
        <dbReference type="ChEBI" id="CHEBI:17976"/>
        <dbReference type="ChEBI" id="CHEBI:57540"/>
        <dbReference type="ChEBI" id="CHEBI:57945"/>
        <dbReference type="EC" id="7.1.1.2"/>
    </reaction>
</comment>
<dbReference type="PANTHER" id="PTHR46552">
    <property type="entry name" value="NADH-UBIQUINONE OXIDOREDUCTASE CHAIN 2"/>
    <property type="match status" value="1"/>
</dbReference>
<evidence type="ECO:0000256" key="13">
    <source>
        <dbReference type="ARBA" id="ARBA00023027"/>
    </source>
</evidence>
<dbReference type="InterPro" id="IPR001750">
    <property type="entry name" value="ND/Mrp_TM"/>
</dbReference>
<dbReference type="GO" id="GO:0008137">
    <property type="term" value="F:NADH dehydrogenase (ubiquinone) activity"/>
    <property type="evidence" value="ECO:0007669"/>
    <property type="project" value="UniProtKB-EC"/>
</dbReference>
<keyword evidence="7 18" id="KW-0679">Respiratory chain</keyword>
<evidence type="ECO:0000256" key="10">
    <source>
        <dbReference type="ARBA" id="ARBA00022967"/>
    </source>
</evidence>
<dbReference type="PANTHER" id="PTHR46552:SF1">
    <property type="entry name" value="NADH-UBIQUINONE OXIDOREDUCTASE CHAIN 2"/>
    <property type="match status" value="1"/>
</dbReference>
<keyword evidence="15 18" id="KW-0496">Mitochondrion</keyword>
<geneLocation type="mitochondrion" evidence="20"/>
<evidence type="ECO:0000256" key="7">
    <source>
        <dbReference type="ARBA" id="ARBA00022660"/>
    </source>
</evidence>
<dbReference type="InterPro" id="IPR003917">
    <property type="entry name" value="NADH_UbQ_OxRdtase_chain2"/>
</dbReference>
<feature type="transmembrane region" description="Helical" evidence="18">
    <location>
        <begin position="237"/>
        <end position="256"/>
    </location>
</feature>
<keyword evidence="10 18" id="KW-1278">Translocase</keyword>
<feature type="domain" description="NADH:quinone oxidoreductase/Mrp antiporter transmembrane" evidence="19">
    <location>
        <begin position="27"/>
        <end position="80"/>
    </location>
</feature>
<feature type="domain" description="NADH:quinone oxidoreductase/Mrp antiporter transmembrane" evidence="19">
    <location>
        <begin position="89"/>
        <end position="284"/>
    </location>
</feature>
<dbReference type="GO" id="GO:0006120">
    <property type="term" value="P:mitochondrial electron transport, NADH to ubiquinone"/>
    <property type="evidence" value="ECO:0007669"/>
    <property type="project" value="InterPro"/>
</dbReference>
<evidence type="ECO:0000259" key="19">
    <source>
        <dbReference type="Pfam" id="PF00361"/>
    </source>
</evidence>
<gene>
    <name evidence="20" type="primary">ND2</name>
</gene>
<comment type="subcellular location">
    <subcellularLocation>
        <location evidence="2 18">Mitochondrion inner membrane</location>
        <topology evidence="2 18">Multi-pass membrane protein</topology>
    </subcellularLocation>
</comment>
<feature type="transmembrane region" description="Helical" evidence="18">
    <location>
        <begin position="271"/>
        <end position="293"/>
    </location>
</feature>
<feature type="transmembrane region" description="Helical" evidence="18">
    <location>
        <begin position="197"/>
        <end position="216"/>
    </location>
</feature>
<evidence type="ECO:0000256" key="5">
    <source>
        <dbReference type="ARBA" id="ARBA00021008"/>
    </source>
</evidence>
<evidence type="ECO:0000256" key="3">
    <source>
        <dbReference type="ARBA" id="ARBA00007012"/>
    </source>
</evidence>
<name>A0A8F5CFD2_9EUCA</name>
<sequence length="338" mass="37211">MSFLLSPARVLFLSTTLLGTLLATSSCSWLTCWMGLELNLLSFIPIVSSNKNLYGSESALKYFLIQALGSAIILGSAPAMMIFVANTPEIIILAAIVLKLGAAPLHFWFPAIMQGLPWFQGLMLMTWQKIAPILLISYLPTSRHLTFFILATASLSALIGGVSGMNQVFLRKILAYSSISHLGWMLTSLSLGLPIFINYFIIYSLTTSSVVFILNSQQIFHLKNIFFSSFNSISLKVYLFLSFFSLGGLPPFLGFFPKLLVISGLAGQSHVLWLSMLLISALLTLFFYIRIAISSITFSSSKSKYEVKLLVNKPYATLTSSLINFAPILGPLLTIPPY</sequence>
<evidence type="ECO:0000256" key="6">
    <source>
        <dbReference type="ARBA" id="ARBA00022448"/>
    </source>
</evidence>
<feature type="transmembrane region" description="Helical" evidence="18">
    <location>
        <begin position="90"/>
        <end position="109"/>
    </location>
</feature>
<evidence type="ECO:0000256" key="15">
    <source>
        <dbReference type="ARBA" id="ARBA00023128"/>
    </source>
</evidence>
<evidence type="ECO:0000256" key="16">
    <source>
        <dbReference type="ARBA" id="ARBA00023136"/>
    </source>
</evidence>
<keyword evidence="12 18" id="KW-1133">Transmembrane helix</keyword>
<comment type="function">
    <text evidence="18">Core subunit of the mitochondrial membrane respiratory chain NADH dehydrogenase (Complex I) which catalyzes electron transfer from NADH through the respiratory chain, using ubiquinone as an electron acceptor. Essential for the catalytic activity and assembly of complex I.</text>
</comment>
<dbReference type="EC" id="7.1.1.2" evidence="4 18"/>
<feature type="transmembrane region" description="Helical" evidence="18">
    <location>
        <begin position="314"/>
        <end position="335"/>
    </location>
</feature>
<feature type="transmembrane region" description="Helical" evidence="18">
    <location>
        <begin position="145"/>
        <end position="166"/>
    </location>
</feature>
<evidence type="ECO:0000256" key="9">
    <source>
        <dbReference type="ARBA" id="ARBA00022792"/>
    </source>
</evidence>
<keyword evidence="6" id="KW-0813">Transport</keyword>
<dbReference type="PRINTS" id="PR01436">
    <property type="entry name" value="NADHDHGNASE2"/>
</dbReference>